<dbReference type="EMBL" id="ML121596">
    <property type="protein sequence ID" value="RPB19165.1"/>
    <property type="molecule type" value="Genomic_DNA"/>
</dbReference>
<keyword evidence="3" id="KW-1185">Reference proteome</keyword>
<dbReference type="InParanoid" id="A0A3N4LMK0"/>
<dbReference type="AlphaFoldDB" id="A0A3N4LMK0"/>
<feature type="compositionally biased region" description="Pro residues" evidence="1">
    <location>
        <begin position="16"/>
        <end position="32"/>
    </location>
</feature>
<protein>
    <submittedName>
        <fullName evidence="2">Uncharacterized protein</fullName>
    </submittedName>
</protein>
<evidence type="ECO:0000313" key="2">
    <source>
        <dbReference type="EMBL" id="RPB19165.1"/>
    </source>
</evidence>
<evidence type="ECO:0000313" key="3">
    <source>
        <dbReference type="Proteomes" id="UP000267821"/>
    </source>
</evidence>
<name>A0A3N4LMK0_9PEZI</name>
<organism evidence="2 3">
    <name type="scientific">Terfezia boudieri ATCC MYA-4762</name>
    <dbReference type="NCBI Taxonomy" id="1051890"/>
    <lineage>
        <taxon>Eukaryota</taxon>
        <taxon>Fungi</taxon>
        <taxon>Dikarya</taxon>
        <taxon>Ascomycota</taxon>
        <taxon>Pezizomycotina</taxon>
        <taxon>Pezizomycetes</taxon>
        <taxon>Pezizales</taxon>
        <taxon>Pezizaceae</taxon>
        <taxon>Terfezia</taxon>
    </lineage>
</organism>
<feature type="region of interest" description="Disordered" evidence="1">
    <location>
        <begin position="1"/>
        <end position="44"/>
    </location>
</feature>
<accession>A0A3N4LMK0</accession>
<evidence type="ECO:0000256" key="1">
    <source>
        <dbReference type="SAM" id="MobiDB-lite"/>
    </source>
</evidence>
<reference evidence="2 3" key="1">
    <citation type="journal article" date="2018" name="Nat. Ecol. Evol.">
        <title>Pezizomycetes genomes reveal the molecular basis of ectomycorrhizal truffle lifestyle.</title>
        <authorList>
            <person name="Murat C."/>
            <person name="Payen T."/>
            <person name="Noel B."/>
            <person name="Kuo A."/>
            <person name="Morin E."/>
            <person name="Chen J."/>
            <person name="Kohler A."/>
            <person name="Krizsan K."/>
            <person name="Balestrini R."/>
            <person name="Da Silva C."/>
            <person name="Montanini B."/>
            <person name="Hainaut M."/>
            <person name="Levati E."/>
            <person name="Barry K.W."/>
            <person name="Belfiori B."/>
            <person name="Cichocki N."/>
            <person name="Clum A."/>
            <person name="Dockter R.B."/>
            <person name="Fauchery L."/>
            <person name="Guy J."/>
            <person name="Iotti M."/>
            <person name="Le Tacon F."/>
            <person name="Lindquist E.A."/>
            <person name="Lipzen A."/>
            <person name="Malagnac F."/>
            <person name="Mello A."/>
            <person name="Molinier V."/>
            <person name="Miyauchi S."/>
            <person name="Poulain J."/>
            <person name="Riccioni C."/>
            <person name="Rubini A."/>
            <person name="Sitrit Y."/>
            <person name="Splivallo R."/>
            <person name="Traeger S."/>
            <person name="Wang M."/>
            <person name="Zifcakova L."/>
            <person name="Wipf D."/>
            <person name="Zambonelli A."/>
            <person name="Paolocci F."/>
            <person name="Nowrousian M."/>
            <person name="Ottonello S."/>
            <person name="Baldrian P."/>
            <person name="Spatafora J.W."/>
            <person name="Henrissat B."/>
            <person name="Nagy L.G."/>
            <person name="Aury J.M."/>
            <person name="Wincker P."/>
            <person name="Grigoriev I.V."/>
            <person name="Bonfante P."/>
            <person name="Martin F.M."/>
        </authorList>
    </citation>
    <scope>NUCLEOTIDE SEQUENCE [LARGE SCALE GENOMIC DNA]</scope>
    <source>
        <strain evidence="2 3">ATCC MYA-4762</strain>
    </source>
</reference>
<proteinExistence type="predicted"/>
<sequence>MKLSTGGPALSSKQSKPPPLLPPKQPPPPPISPQQGTPRHFSDRYPSGPCELCCAISRTHSFLHVIPTTPDV</sequence>
<dbReference type="Proteomes" id="UP000267821">
    <property type="component" value="Unassembled WGS sequence"/>
</dbReference>
<gene>
    <name evidence="2" type="ORF">L211DRAFT_662287</name>
</gene>